<dbReference type="AlphaFoldDB" id="A0A6I2MUC4"/>
<organism evidence="2 3">
    <name type="scientific">Maribacter luteus</name>
    <dbReference type="NCBI Taxonomy" id="2594478"/>
    <lineage>
        <taxon>Bacteria</taxon>
        <taxon>Pseudomonadati</taxon>
        <taxon>Bacteroidota</taxon>
        <taxon>Flavobacteriia</taxon>
        <taxon>Flavobacteriales</taxon>
        <taxon>Flavobacteriaceae</taxon>
        <taxon>Maribacter</taxon>
    </lineage>
</organism>
<dbReference type="Gene3D" id="3.40.50.880">
    <property type="match status" value="1"/>
</dbReference>
<dbReference type="RefSeq" id="WP_154369667.1">
    <property type="nucleotide sequence ID" value="NZ_WKJH01000030.1"/>
</dbReference>
<dbReference type="Proteomes" id="UP000443153">
    <property type="component" value="Unassembled WGS sequence"/>
</dbReference>
<dbReference type="OrthoDB" id="9816308at2"/>
<evidence type="ECO:0000313" key="3">
    <source>
        <dbReference type="Proteomes" id="UP000443153"/>
    </source>
</evidence>
<dbReference type="PANTHER" id="PTHR40469">
    <property type="entry name" value="SECRETED GLYCOSYL HYDROLASE"/>
    <property type="match status" value="1"/>
</dbReference>
<gene>
    <name evidence="2" type="ORF">GJ691_18455</name>
</gene>
<name>A0A6I2MUC4_9FLAO</name>
<evidence type="ECO:0000313" key="2">
    <source>
        <dbReference type="EMBL" id="MRX66140.1"/>
    </source>
</evidence>
<evidence type="ECO:0000259" key="1">
    <source>
        <dbReference type="Pfam" id="PF06283"/>
    </source>
</evidence>
<protein>
    <recommendedName>
        <fullName evidence="1">ThuA-like domain-containing protein</fullName>
    </recommendedName>
</protein>
<accession>A0A6I2MUC4</accession>
<proteinExistence type="predicted"/>
<dbReference type="Pfam" id="PF06283">
    <property type="entry name" value="ThuA"/>
    <property type="match status" value="1"/>
</dbReference>
<dbReference type="PANTHER" id="PTHR40469:SF2">
    <property type="entry name" value="GALACTOSE-BINDING DOMAIN-LIKE SUPERFAMILY PROTEIN"/>
    <property type="match status" value="1"/>
</dbReference>
<reference evidence="2 3" key="1">
    <citation type="submission" date="2019-11" db="EMBL/GenBank/DDBJ databases">
        <title>Maribacter lutea sp. nov., a marine bacterium isolated from intertidal sand.</title>
        <authorList>
            <person name="Liu A."/>
        </authorList>
    </citation>
    <scope>NUCLEOTIDE SEQUENCE [LARGE SCALE GENOMIC DNA]</scope>
    <source>
        <strain evidence="2 3">RZ05</strain>
    </source>
</reference>
<dbReference type="SUPFAM" id="SSF52317">
    <property type="entry name" value="Class I glutamine amidotransferase-like"/>
    <property type="match status" value="1"/>
</dbReference>
<comment type="caution">
    <text evidence="2">The sequence shown here is derived from an EMBL/GenBank/DDBJ whole genome shotgun (WGS) entry which is preliminary data.</text>
</comment>
<dbReference type="InterPro" id="IPR029010">
    <property type="entry name" value="ThuA-like"/>
</dbReference>
<sequence length="244" mass="27758">MRNILFLIIVTIVFMNMGCANKRGDKPKVLIFSKTMGYKHASIPKGIEAIQKLGRENGFQVDTTKNATFFTEKYLSQYSAIVFLSTTGDVLNENQETAFERYIQSGGGFVGIHAATDTEYDWEWYTKMIGGQFLSHPKGTPNADFIIKDHLFIATKHFTDTIWNRNEELYNFKKLNPKVNVLITVDESTYEGGENGDFHPMSWYHEYDGGRVFYTAAGHADESFEEEKFVKHILGGLLYAIGDN</sequence>
<feature type="domain" description="ThuA-like" evidence="1">
    <location>
        <begin position="28"/>
        <end position="240"/>
    </location>
</feature>
<keyword evidence="3" id="KW-1185">Reference proteome</keyword>
<dbReference type="InterPro" id="IPR029062">
    <property type="entry name" value="Class_I_gatase-like"/>
</dbReference>
<dbReference type="EMBL" id="WKJH01000030">
    <property type="protein sequence ID" value="MRX66140.1"/>
    <property type="molecule type" value="Genomic_DNA"/>
</dbReference>